<feature type="domain" description="Bacterial toxin 44" evidence="1">
    <location>
        <begin position="49"/>
        <end position="156"/>
    </location>
</feature>
<dbReference type="InterPro" id="IPR028946">
    <property type="entry name" value="Ntox44"/>
</dbReference>
<accession>A0A378QJ26</accession>
<proteinExistence type="predicted"/>
<dbReference type="EMBL" id="UGQC01000001">
    <property type="protein sequence ID" value="STZ00748.1"/>
    <property type="molecule type" value="Genomic_DNA"/>
</dbReference>
<dbReference type="RefSeq" id="WP_115247970.1">
    <property type="nucleotide sequence ID" value="NZ_UGQC01000001.1"/>
</dbReference>
<protein>
    <recommendedName>
        <fullName evidence="1">Bacterial toxin 44 domain-containing protein</fullName>
    </recommendedName>
</protein>
<organism evidence="2 3">
    <name type="scientific">Moraxella lacunata</name>
    <dbReference type="NCBI Taxonomy" id="477"/>
    <lineage>
        <taxon>Bacteria</taxon>
        <taxon>Pseudomonadati</taxon>
        <taxon>Pseudomonadota</taxon>
        <taxon>Gammaproteobacteria</taxon>
        <taxon>Moraxellales</taxon>
        <taxon>Moraxellaceae</taxon>
        <taxon>Moraxella</taxon>
    </lineage>
</organism>
<dbReference type="Proteomes" id="UP000254107">
    <property type="component" value="Unassembled WGS sequence"/>
</dbReference>
<sequence>MAKYIVGEIKRNVKSLVAQKIRYLIESEPLYVGQVDVNEMNYINALTLWTEKVGDKKDWDHKPKISNKSELKAVAVHRVSDLTGRCLTSHYHKYRDFDYFYDVWSNIHYGYVGLSVGFDENTLLLGSNTQQFFQSFLKTDTPDDITTMKISFELHKKFGKYAEKLKPQDVLDILDKTPQSKFPTSKKTHICHDKTAQRCKK</sequence>
<dbReference type="AlphaFoldDB" id="A0A378QJ26"/>
<evidence type="ECO:0000313" key="3">
    <source>
        <dbReference type="Proteomes" id="UP000254107"/>
    </source>
</evidence>
<name>A0A378QJ26_MORLA</name>
<reference evidence="2 3" key="1">
    <citation type="submission" date="2018-06" db="EMBL/GenBank/DDBJ databases">
        <authorList>
            <consortium name="Pathogen Informatics"/>
            <person name="Doyle S."/>
        </authorList>
    </citation>
    <scope>NUCLEOTIDE SEQUENCE [LARGE SCALE GENOMIC DNA]</scope>
    <source>
        <strain evidence="2 3">NCTC7911</strain>
    </source>
</reference>
<evidence type="ECO:0000259" key="1">
    <source>
        <dbReference type="Pfam" id="PF15607"/>
    </source>
</evidence>
<dbReference type="GeneID" id="302270695"/>
<gene>
    <name evidence="2" type="ORF">NCTC7911_02158</name>
</gene>
<dbReference type="Pfam" id="PF15607">
    <property type="entry name" value="Ntox44"/>
    <property type="match status" value="1"/>
</dbReference>
<keyword evidence="3" id="KW-1185">Reference proteome</keyword>
<evidence type="ECO:0000313" key="2">
    <source>
        <dbReference type="EMBL" id="STZ00748.1"/>
    </source>
</evidence>